<reference evidence="8" key="1">
    <citation type="submission" date="2015-07" db="EMBL/GenBank/DDBJ databases">
        <authorList>
            <consortium name="Consortium for Microbial Forensics and Genomics (microFORGE)"/>
            <person name="Knight B.M."/>
            <person name="Roberts D.P."/>
            <person name="Lin D."/>
            <person name="Hari K."/>
            <person name="Fletcher J."/>
            <person name="Melcher U."/>
            <person name="Blagden T."/>
            <person name="Winegar R.A."/>
        </authorList>
    </citation>
    <scope>NUCLEOTIDE SEQUENCE [LARGE SCALE GENOMIC DNA]</scope>
    <source>
        <strain evidence="8">NRRL B-1447</strain>
    </source>
</reference>
<dbReference type="InterPro" id="IPR027417">
    <property type="entry name" value="P-loop_NTPase"/>
</dbReference>
<dbReference type="GO" id="GO:0016787">
    <property type="term" value="F:hydrolase activity"/>
    <property type="evidence" value="ECO:0007669"/>
    <property type="project" value="UniProtKB-UniRule"/>
</dbReference>
<dbReference type="GO" id="GO:0005524">
    <property type="term" value="F:ATP binding"/>
    <property type="evidence" value="ECO:0007669"/>
    <property type="project" value="UniProtKB-UniRule"/>
</dbReference>
<accession>A0A0L8MAF5</accession>
<dbReference type="PATRIC" id="fig|1961.12.peg.5333"/>
<keyword evidence="4 5" id="KW-0067">ATP-binding</keyword>
<dbReference type="PROSITE" id="PS51198">
    <property type="entry name" value="UVRD_HELICASE_ATP_BIND"/>
    <property type="match status" value="1"/>
</dbReference>
<evidence type="ECO:0000313" key="7">
    <source>
        <dbReference type="EMBL" id="KOG47396.1"/>
    </source>
</evidence>
<dbReference type="eggNOG" id="COG3973">
    <property type="taxonomic scope" value="Bacteria"/>
</dbReference>
<evidence type="ECO:0000256" key="3">
    <source>
        <dbReference type="ARBA" id="ARBA00022806"/>
    </source>
</evidence>
<keyword evidence="2 5" id="KW-0378">Hydrolase</keyword>
<feature type="binding site" evidence="5">
    <location>
        <begin position="207"/>
        <end position="214"/>
    </location>
    <ligand>
        <name>ATP</name>
        <dbReference type="ChEBI" id="CHEBI:30616"/>
    </ligand>
</feature>
<evidence type="ECO:0000313" key="8">
    <source>
        <dbReference type="Proteomes" id="UP000037084"/>
    </source>
</evidence>
<organism evidence="7 8">
    <name type="scientific">Streptomyces virginiae</name>
    <name type="common">Streptomyces cinnamonensis</name>
    <dbReference type="NCBI Taxonomy" id="1961"/>
    <lineage>
        <taxon>Bacteria</taxon>
        <taxon>Bacillati</taxon>
        <taxon>Actinomycetota</taxon>
        <taxon>Actinomycetes</taxon>
        <taxon>Kitasatosporales</taxon>
        <taxon>Streptomycetaceae</taxon>
        <taxon>Streptomyces</taxon>
    </lineage>
</organism>
<evidence type="ECO:0000256" key="2">
    <source>
        <dbReference type="ARBA" id="ARBA00022801"/>
    </source>
</evidence>
<dbReference type="OrthoDB" id="9787585at2"/>
<name>A0A0L8MAF5_STRVG</name>
<dbReference type="InterPro" id="IPR014016">
    <property type="entry name" value="UvrD-like_ATP-bd"/>
</dbReference>
<dbReference type="GO" id="GO:0000725">
    <property type="term" value="P:recombinational repair"/>
    <property type="evidence" value="ECO:0007669"/>
    <property type="project" value="TreeGrafter"/>
</dbReference>
<evidence type="ECO:0000256" key="5">
    <source>
        <dbReference type="PROSITE-ProRule" id="PRU00560"/>
    </source>
</evidence>
<dbReference type="InterPro" id="IPR000212">
    <property type="entry name" value="DNA_helicase_UvrD/REP"/>
</dbReference>
<dbReference type="EMBL" id="LGUV01000338">
    <property type="protein sequence ID" value="KOG47396.1"/>
    <property type="molecule type" value="Genomic_DNA"/>
</dbReference>
<dbReference type="GO" id="GO:0003677">
    <property type="term" value="F:DNA binding"/>
    <property type="evidence" value="ECO:0007669"/>
    <property type="project" value="InterPro"/>
</dbReference>
<feature type="domain" description="UvrD-like helicase ATP-binding" evidence="6">
    <location>
        <begin position="186"/>
        <end position="541"/>
    </location>
</feature>
<dbReference type="Proteomes" id="UP000037084">
    <property type="component" value="Unassembled WGS sequence"/>
</dbReference>
<dbReference type="PANTHER" id="PTHR11070:SF45">
    <property type="entry name" value="DNA 3'-5' HELICASE"/>
    <property type="match status" value="1"/>
</dbReference>
<keyword evidence="3 5" id="KW-0347">Helicase</keyword>
<protein>
    <submittedName>
        <fullName evidence="7">ATPase AAA</fullName>
    </submittedName>
</protein>
<evidence type="ECO:0000259" key="6">
    <source>
        <dbReference type="PROSITE" id="PS51198"/>
    </source>
</evidence>
<gene>
    <name evidence="7" type="ORF">ADK75_23755</name>
</gene>
<dbReference type="AlphaFoldDB" id="A0A0L8MAF5"/>
<dbReference type="Gene3D" id="3.40.50.300">
    <property type="entry name" value="P-loop containing nucleotide triphosphate hydrolases"/>
    <property type="match status" value="2"/>
</dbReference>
<dbReference type="PANTHER" id="PTHR11070">
    <property type="entry name" value="UVRD / RECB / PCRA DNA HELICASE FAMILY MEMBER"/>
    <property type="match status" value="1"/>
</dbReference>
<sequence>MPAHAPETTHDDPLGRERAHLTASRSALRAMREDVEALDIRDVTANWVNAIVLQAQIDDRIKALADLAHTPLFFGRLNYLHAPGAELAEGAEGEQFYIGRRHVHDADGDPMVIDWRAPVSQPFYRASKKDPQDISLRRRFGYTGGELTAYEDEHLSDPAEAAAVSKLLQQEIERPRVGPMRDIVATIQPEQDEIVRSGLSGSVCVQGGPGTGKTAVGLHRVAYLLYAHRDRLARTGTLVIGPNRSFLHYIEQVLPALGELEVKQATVDDLVARPGLEVRGTDAAETAVVKGDARMAQVLSRAVRSHVTRPTEPLMVVRGSRRWRVPAYELEEMVEELQKRDIRYGAAREALPQRIAHAVLVRMEQAGEAPDDRVQDAVARNAAVKAAVKEIWPPVEPAKLVLRLLSDPEFLALHAADVLTEDEQKLLLWPKPFRSVKSAKWSAADLVLIDEAADLVERTHSLGHVVLDEAQDLSPMQYRAVGRRCTTGSATVLGDLAQGTTPWATRSWDEALTHLGKPQAVLEELTAGFRVPREVIAYASRLLPSISPGLAPVSSVRETPGSLRIEEAAAADLDAAVIGACRDSLAHEGSIGLIAADARIPVLAEALLAAGLPYLSPGKETTSQSRLTLVPASLAKGLEYDYVVLDEPAAIVDGEPDERTGLRRLYVCLTRAVSGLTALHSAPLPTALS</sequence>
<dbReference type="FunFam" id="3.40.50.300:FF:000994">
    <property type="entry name" value="DNA helicase"/>
    <property type="match status" value="1"/>
</dbReference>
<proteinExistence type="predicted"/>
<comment type="caution">
    <text evidence="7">The sequence shown here is derived from an EMBL/GenBank/DDBJ whole genome shotgun (WGS) entry which is preliminary data.</text>
</comment>
<dbReference type="GO" id="GO:0043138">
    <property type="term" value="F:3'-5' DNA helicase activity"/>
    <property type="evidence" value="ECO:0007669"/>
    <property type="project" value="TreeGrafter"/>
</dbReference>
<evidence type="ECO:0000256" key="4">
    <source>
        <dbReference type="ARBA" id="ARBA00022840"/>
    </source>
</evidence>
<keyword evidence="1 5" id="KW-0547">Nucleotide-binding</keyword>
<dbReference type="GO" id="GO:0005829">
    <property type="term" value="C:cytosol"/>
    <property type="evidence" value="ECO:0007669"/>
    <property type="project" value="TreeGrafter"/>
</dbReference>
<dbReference type="SUPFAM" id="SSF52540">
    <property type="entry name" value="P-loop containing nucleoside triphosphate hydrolases"/>
    <property type="match status" value="1"/>
</dbReference>
<evidence type="ECO:0000256" key="1">
    <source>
        <dbReference type="ARBA" id="ARBA00022741"/>
    </source>
</evidence>